<sequence length="548" mass="61310">MNATGVLGLLPQCREAREWLLGRSARCAAAAEAAIAASAPLELVRKSVLFGDLTVAKHVQDGVPSPVIATASAQAMIVAPLTKSEVDAQLWHYAALTAPLRMTDGGYMLCMHSSDQAMQHALAKRLADSLRFSAEERVLWNRKAVDMHVGIGDVHFAVMGLSSGKCMLMRTFMLPENSERDKSNSALAVSTSSRRGVEVCVVSGCEEIGECRDVDVWARNAKVERMMTMKEENTCSFCVLREEPRCICANALQRKALKSQNELLLRQNGELMGWEQYVGVAKQLLDGRELVRERIELRGADGCLRMSRCRVKFTALKNTREAASDSAVAKDWLRSFAVHLSGFQSHPQADVKLINMTLQQRKPGAASLSHASVCRNASLEYHHNDCFRTSDSQSPRRYDGDTTERANIVLVREHILLSKEVRKKRLDAPSQRSNELRKSLDVHHAIKKRRPTKCPECSKEFSQRHHMMVHYRTVHLGEKPFACSQCEKRFTQRSNMLSHMHDVHENPEERLFHCASCGKGYKSKSKLRLHRCATPSACDSRASRASTA</sequence>
<dbReference type="SMART" id="SM00355">
    <property type="entry name" value="ZnF_C2H2"/>
    <property type="match status" value="3"/>
</dbReference>
<evidence type="ECO:0000256" key="3">
    <source>
        <dbReference type="ARBA" id="ARBA00022737"/>
    </source>
</evidence>
<name>A0A7S1TNT3_9RHOD</name>
<dbReference type="GO" id="GO:0008270">
    <property type="term" value="F:zinc ion binding"/>
    <property type="evidence" value="ECO:0007669"/>
    <property type="project" value="UniProtKB-KW"/>
</dbReference>
<dbReference type="PANTHER" id="PTHR24404:SF114">
    <property type="entry name" value="KLUMPFUSS, ISOFORM B-RELATED"/>
    <property type="match status" value="1"/>
</dbReference>
<keyword evidence="6" id="KW-0238">DNA-binding</keyword>
<dbReference type="Pfam" id="PF00096">
    <property type="entry name" value="zf-C2H2"/>
    <property type="match status" value="2"/>
</dbReference>
<dbReference type="AlphaFoldDB" id="A0A7S1TNT3"/>
<evidence type="ECO:0000256" key="8">
    <source>
        <dbReference type="PROSITE-ProRule" id="PRU00042"/>
    </source>
</evidence>
<reference evidence="10" key="1">
    <citation type="submission" date="2021-01" db="EMBL/GenBank/DDBJ databases">
        <authorList>
            <person name="Corre E."/>
            <person name="Pelletier E."/>
            <person name="Niang G."/>
            <person name="Scheremetjew M."/>
            <person name="Finn R."/>
            <person name="Kale V."/>
            <person name="Holt S."/>
            <person name="Cochrane G."/>
            <person name="Meng A."/>
            <person name="Brown T."/>
            <person name="Cohen L."/>
        </authorList>
    </citation>
    <scope>NUCLEOTIDE SEQUENCE</scope>
    <source>
        <strain evidence="10">CCMP3124</strain>
    </source>
</reference>
<evidence type="ECO:0000256" key="7">
    <source>
        <dbReference type="ARBA" id="ARBA00023242"/>
    </source>
</evidence>
<dbReference type="GO" id="GO:0003700">
    <property type="term" value="F:DNA-binding transcription factor activity"/>
    <property type="evidence" value="ECO:0007669"/>
    <property type="project" value="TreeGrafter"/>
</dbReference>
<dbReference type="FunFam" id="3.30.160.60:FF:000100">
    <property type="entry name" value="Zinc finger 45-like"/>
    <property type="match status" value="1"/>
</dbReference>
<dbReference type="EMBL" id="HBGI01005180">
    <property type="protein sequence ID" value="CAD9241630.1"/>
    <property type="molecule type" value="Transcribed_RNA"/>
</dbReference>
<keyword evidence="7" id="KW-0539">Nucleus</keyword>
<dbReference type="Gene3D" id="3.30.160.60">
    <property type="entry name" value="Classic Zinc Finger"/>
    <property type="match status" value="2"/>
</dbReference>
<gene>
    <name evidence="10" type="ORF">EAUS1353_LOCUS3370</name>
</gene>
<feature type="domain" description="C2H2-type" evidence="9">
    <location>
        <begin position="512"/>
        <end position="531"/>
    </location>
</feature>
<evidence type="ECO:0000256" key="4">
    <source>
        <dbReference type="ARBA" id="ARBA00022771"/>
    </source>
</evidence>
<proteinExistence type="predicted"/>
<keyword evidence="3" id="KW-0677">Repeat</keyword>
<evidence type="ECO:0000256" key="5">
    <source>
        <dbReference type="ARBA" id="ARBA00022833"/>
    </source>
</evidence>
<keyword evidence="2" id="KW-0479">Metal-binding</keyword>
<dbReference type="PROSITE" id="PS50157">
    <property type="entry name" value="ZINC_FINGER_C2H2_2"/>
    <property type="match status" value="3"/>
</dbReference>
<comment type="subcellular location">
    <subcellularLocation>
        <location evidence="1">Nucleus</location>
    </subcellularLocation>
</comment>
<accession>A0A7S1TNT3</accession>
<protein>
    <recommendedName>
        <fullName evidence="9">C2H2-type domain-containing protein</fullName>
    </recommendedName>
</protein>
<dbReference type="PROSITE" id="PS00028">
    <property type="entry name" value="ZINC_FINGER_C2H2_1"/>
    <property type="match status" value="2"/>
</dbReference>
<keyword evidence="5" id="KW-0862">Zinc</keyword>
<evidence type="ECO:0000313" key="10">
    <source>
        <dbReference type="EMBL" id="CAD9241630.1"/>
    </source>
</evidence>
<evidence type="ECO:0000259" key="9">
    <source>
        <dbReference type="PROSITE" id="PS50157"/>
    </source>
</evidence>
<dbReference type="InterPro" id="IPR050589">
    <property type="entry name" value="Ikaros_C2H2-ZF"/>
</dbReference>
<dbReference type="GO" id="GO:0005634">
    <property type="term" value="C:nucleus"/>
    <property type="evidence" value="ECO:0007669"/>
    <property type="project" value="UniProtKB-SubCell"/>
</dbReference>
<evidence type="ECO:0000256" key="1">
    <source>
        <dbReference type="ARBA" id="ARBA00004123"/>
    </source>
</evidence>
<organism evidence="10">
    <name type="scientific">Erythrolobus australicus</name>
    <dbReference type="NCBI Taxonomy" id="1077150"/>
    <lineage>
        <taxon>Eukaryota</taxon>
        <taxon>Rhodophyta</taxon>
        <taxon>Bangiophyceae</taxon>
        <taxon>Porphyridiales</taxon>
        <taxon>Porphyridiaceae</taxon>
        <taxon>Erythrolobus</taxon>
    </lineage>
</organism>
<keyword evidence="4 8" id="KW-0863">Zinc-finger</keyword>
<dbReference type="SUPFAM" id="SSF57667">
    <property type="entry name" value="beta-beta-alpha zinc fingers"/>
    <property type="match status" value="1"/>
</dbReference>
<dbReference type="PANTHER" id="PTHR24404">
    <property type="entry name" value="ZINC FINGER PROTEIN"/>
    <property type="match status" value="1"/>
</dbReference>
<evidence type="ECO:0000256" key="6">
    <source>
        <dbReference type="ARBA" id="ARBA00023125"/>
    </source>
</evidence>
<dbReference type="InterPro" id="IPR013087">
    <property type="entry name" value="Znf_C2H2_type"/>
</dbReference>
<dbReference type="GO" id="GO:0006357">
    <property type="term" value="P:regulation of transcription by RNA polymerase II"/>
    <property type="evidence" value="ECO:0007669"/>
    <property type="project" value="TreeGrafter"/>
</dbReference>
<feature type="domain" description="C2H2-type" evidence="9">
    <location>
        <begin position="452"/>
        <end position="480"/>
    </location>
</feature>
<feature type="domain" description="C2H2-type" evidence="9">
    <location>
        <begin position="481"/>
        <end position="509"/>
    </location>
</feature>
<dbReference type="GO" id="GO:0000978">
    <property type="term" value="F:RNA polymerase II cis-regulatory region sequence-specific DNA binding"/>
    <property type="evidence" value="ECO:0007669"/>
    <property type="project" value="TreeGrafter"/>
</dbReference>
<evidence type="ECO:0000256" key="2">
    <source>
        <dbReference type="ARBA" id="ARBA00022723"/>
    </source>
</evidence>
<dbReference type="InterPro" id="IPR036236">
    <property type="entry name" value="Znf_C2H2_sf"/>
</dbReference>